<proteinExistence type="predicted"/>
<evidence type="ECO:0000313" key="3">
    <source>
        <dbReference type="Proteomes" id="UP001160148"/>
    </source>
</evidence>
<dbReference type="Proteomes" id="UP001160148">
    <property type="component" value="Unassembled WGS sequence"/>
</dbReference>
<keyword evidence="3" id="KW-1185">Reference proteome</keyword>
<name>A0AAV0VWW3_9HEMI</name>
<feature type="compositionally biased region" description="Polar residues" evidence="1">
    <location>
        <begin position="29"/>
        <end position="60"/>
    </location>
</feature>
<reference evidence="2 3" key="1">
    <citation type="submission" date="2023-01" db="EMBL/GenBank/DDBJ databases">
        <authorList>
            <person name="Whitehead M."/>
        </authorList>
    </citation>
    <scope>NUCLEOTIDE SEQUENCE [LARGE SCALE GENOMIC DNA]</scope>
</reference>
<feature type="region of interest" description="Disordered" evidence="1">
    <location>
        <begin position="1"/>
        <end position="66"/>
    </location>
</feature>
<accession>A0AAV0VWW3</accession>
<sequence>MTDTLSQTKYFATPTITTPTIEAPSAAPVTNSQPITPIDTTTSAESSADPIQTTPTSNTNNDDKQN</sequence>
<evidence type="ECO:0000256" key="1">
    <source>
        <dbReference type="SAM" id="MobiDB-lite"/>
    </source>
</evidence>
<protein>
    <submittedName>
        <fullName evidence="2">Uncharacterized protein</fullName>
    </submittedName>
</protein>
<dbReference type="EMBL" id="CARXXK010000001">
    <property type="protein sequence ID" value="CAI6347342.1"/>
    <property type="molecule type" value="Genomic_DNA"/>
</dbReference>
<feature type="compositionally biased region" description="Polar residues" evidence="1">
    <location>
        <begin position="1"/>
        <end position="10"/>
    </location>
</feature>
<evidence type="ECO:0000313" key="2">
    <source>
        <dbReference type="EMBL" id="CAI6347342.1"/>
    </source>
</evidence>
<organism evidence="2 3">
    <name type="scientific">Macrosiphum euphorbiae</name>
    <name type="common">potato aphid</name>
    <dbReference type="NCBI Taxonomy" id="13131"/>
    <lineage>
        <taxon>Eukaryota</taxon>
        <taxon>Metazoa</taxon>
        <taxon>Ecdysozoa</taxon>
        <taxon>Arthropoda</taxon>
        <taxon>Hexapoda</taxon>
        <taxon>Insecta</taxon>
        <taxon>Pterygota</taxon>
        <taxon>Neoptera</taxon>
        <taxon>Paraneoptera</taxon>
        <taxon>Hemiptera</taxon>
        <taxon>Sternorrhyncha</taxon>
        <taxon>Aphidomorpha</taxon>
        <taxon>Aphidoidea</taxon>
        <taxon>Aphididae</taxon>
        <taxon>Macrosiphini</taxon>
        <taxon>Macrosiphum</taxon>
    </lineage>
</organism>
<dbReference type="AlphaFoldDB" id="A0AAV0VWW3"/>
<gene>
    <name evidence="2" type="ORF">MEUPH1_LOCUS4139</name>
</gene>
<comment type="caution">
    <text evidence="2">The sequence shown here is derived from an EMBL/GenBank/DDBJ whole genome shotgun (WGS) entry which is preliminary data.</text>
</comment>
<feature type="compositionally biased region" description="Low complexity" evidence="1">
    <location>
        <begin position="12"/>
        <end position="28"/>
    </location>
</feature>